<keyword evidence="6" id="KW-0436">Ligase</keyword>
<dbReference type="SUPFAM" id="SSF100950">
    <property type="entry name" value="NagB/RpiA/CoA transferase-like"/>
    <property type="match status" value="1"/>
</dbReference>
<dbReference type="InterPro" id="IPR037171">
    <property type="entry name" value="NagB/RpiA_transferase-like"/>
</dbReference>
<comment type="similarity">
    <text evidence="1 5">Belongs to the 5-formyltetrahydrofolate cyclo-ligase family.</text>
</comment>
<evidence type="ECO:0000256" key="3">
    <source>
        <dbReference type="ARBA" id="ARBA00022840"/>
    </source>
</evidence>
<reference evidence="6 7" key="1">
    <citation type="submission" date="2016-10" db="EMBL/GenBank/DDBJ databases">
        <authorList>
            <person name="de Groot N.N."/>
        </authorList>
    </citation>
    <scope>NUCLEOTIDE SEQUENCE [LARGE SCALE GENOMIC DNA]</scope>
    <source>
        <strain evidence="6 7">DSM 26000</strain>
    </source>
</reference>
<dbReference type="Pfam" id="PF01812">
    <property type="entry name" value="5-FTHF_cyc-lig"/>
    <property type="match status" value="1"/>
</dbReference>
<dbReference type="GO" id="GO:0035999">
    <property type="term" value="P:tetrahydrofolate interconversion"/>
    <property type="evidence" value="ECO:0007669"/>
    <property type="project" value="TreeGrafter"/>
</dbReference>
<evidence type="ECO:0000256" key="4">
    <source>
        <dbReference type="PIRSR" id="PIRSR006806-1"/>
    </source>
</evidence>
<evidence type="ECO:0000256" key="5">
    <source>
        <dbReference type="RuleBase" id="RU361279"/>
    </source>
</evidence>
<dbReference type="InterPro" id="IPR024185">
    <property type="entry name" value="FTHF_cligase-like_sf"/>
</dbReference>
<evidence type="ECO:0000256" key="2">
    <source>
        <dbReference type="ARBA" id="ARBA00022741"/>
    </source>
</evidence>
<comment type="catalytic activity">
    <reaction evidence="5">
        <text>(6S)-5-formyl-5,6,7,8-tetrahydrofolate + ATP = (6R)-5,10-methenyltetrahydrofolate + ADP + phosphate</text>
        <dbReference type="Rhea" id="RHEA:10488"/>
        <dbReference type="ChEBI" id="CHEBI:30616"/>
        <dbReference type="ChEBI" id="CHEBI:43474"/>
        <dbReference type="ChEBI" id="CHEBI:57455"/>
        <dbReference type="ChEBI" id="CHEBI:57457"/>
        <dbReference type="ChEBI" id="CHEBI:456216"/>
        <dbReference type="EC" id="6.3.3.2"/>
    </reaction>
</comment>
<dbReference type="PIRSF" id="PIRSF006806">
    <property type="entry name" value="FTHF_cligase"/>
    <property type="match status" value="1"/>
</dbReference>
<name>A0A1I3J877_9FLAO</name>
<keyword evidence="5" id="KW-0460">Magnesium</keyword>
<dbReference type="Gene3D" id="3.40.50.10420">
    <property type="entry name" value="NagB/RpiA/CoA transferase-like"/>
    <property type="match status" value="1"/>
</dbReference>
<dbReference type="PANTHER" id="PTHR23407">
    <property type="entry name" value="ATPASE INHIBITOR/5-FORMYLTETRAHYDROFOLATE CYCLO-LIGASE"/>
    <property type="match status" value="1"/>
</dbReference>
<dbReference type="PANTHER" id="PTHR23407:SF1">
    <property type="entry name" value="5-FORMYLTETRAHYDROFOLATE CYCLO-LIGASE"/>
    <property type="match status" value="1"/>
</dbReference>
<dbReference type="AlphaFoldDB" id="A0A1I3J877"/>
<feature type="binding site" evidence="4">
    <location>
        <position position="49"/>
    </location>
    <ligand>
        <name>substrate</name>
    </ligand>
</feature>
<dbReference type="OrthoDB" id="9801938at2"/>
<dbReference type="RefSeq" id="WP_090082705.1">
    <property type="nucleotide sequence ID" value="NZ_FOQT01000005.1"/>
</dbReference>
<dbReference type="GO" id="GO:0009396">
    <property type="term" value="P:folic acid-containing compound biosynthetic process"/>
    <property type="evidence" value="ECO:0007669"/>
    <property type="project" value="TreeGrafter"/>
</dbReference>
<sequence>MKKIDLRKLYQEKRNALSDMDISLLSDKIFENFIKEFKPVAGHKVHVFMSLKKFNEIQTDLFIEKLWKIKAKVYVPKVVFDKMKSVEINDKTVFTKNKWDILEPIKPSTKEVDFDFVITPLLYCDKNGNRIGYGKGFYDRFFKEINSDAIKIGVNYFDTKENVSDFNEKDVKLDVLITPKQIFKF</sequence>
<accession>A0A1I3J877</accession>
<dbReference type="GO" id="GO:0005524">
    <property type="term" value="F:ATP binding"/>
    <property type="evidence" value="ECO:0007669"/>
    <property type="project" value="UniProtKB-KW"/>
</dbReference>
<gene>
    <name evidence="6" type="ORF">SAMN05443292_2984</name>
</gene>
<organism evidence="6 7">
    <name type="scientific">Halpernia frigidisoli</name>
    <dbReference type="NCBI Taxonomy" id="1125876"/>
    <lineage>
        <taxon>Bacteria</taxon>
        <taxon>Pseudomonadati</taxon>
        <taxon>Bacteroidota</taxon>
        <taxon>Flavobacteriia</taxon>
        <taxon>Flavobacteriales</taxon>
        <taxon>Weeksellaceae</taxon>
        <taxon>Chryseobacterium group</taxon>
        <taxon>Halpernia</taxon>
    </lineage>
</organism>
<dbReference type="STRING" id="1125876.SAMN05443292_2984"/>
<feature type="binding site" evidence="4">
    <location>
        <begin position="130"/>
        <end position="138"/>
    </location>
    <ligand>
        <name>ATP</name>
        <dbReference type="ChEBI" id="CHEBI:30616"/>
    </ligand>
</feature>
<dbReference type="EC" id="6.3.3.2" evidence="5"/>
<feature type="binding site" evidence="4">
    <location>
        <position position="56"/>
    </location>
    <ligand>
        <name>substrate</name>
    </ligand>
</feature>
<keyword evidence="7" id="KW-1185">Reference proteome</keyword>
<dbReference type="NCBIfam" id="TIGR02727">
    <property type="entry name" value="MTHFS_bact"/>
    <property type="match status" value="1"/>
</dbReference>
<protein>
    <recommendedName>
        <fullName evidence="5">5-formyltetrahydrofolate cyclo-ligase</fullName>
        <ecNumber evidence="5">6.3.3.2</ecNumber>
    </recommendedName>
</protein>
<keyword evidence="3 4" id="KW-0067">ATP-binding</keyword>
<dbReference type="EMBL" id="FOQT01000005">
    <property type="protein sequence ID" value="SFI56452.1"/>
    <property type="molecule type" value="Genomic_DNA"/>
</dbReference>
<dbReference type="GO" id="GO:0030272">
    <property type="term" value="F:5-formyltetrahydrofolate cyclo-ligase activity"/>
    <property type="evidence" value="ECO:0007669"/>
    <property type="project" value="UniProtKB-EC"/>
</dbReference>
<dbReference type="GO" id="GO:0046872">
    <property type="term" value="F:metal ion binding"/>
    <property type="evidence" value="ECO:0007669"/>
    <property type="project" value="UniProtKB-KW"/>
</dbReference>
<comment type="cofactor">
    <cofactor evidence="5">
        <name>Mg(2+)</name>
        <dbReference type="ChEBI" id="CHEBI:18420"/>
    </cofactor>
</comment>
<evidence type="ECO:0000313" key="6">
    <source>
        <dbReference type="EMBL" id="SFI56452.1"/>
    </source>
</evidence>
<keyword evidence="5" id="KW-0479">Metal-binding</keyword>
<evidence type="ECO:0000256" key="1">
    <source>
        <dbReference type="ARBA" id="ARBA00010638"/>
    </source>
</evidence>
<feature type="binding site" evidence="4">
    <location>
        <begin position="3"/>
        <end position="7"/>
    </location>
    <ligand>
        <name>ATP</name>
        <dbReference type="ChEBI" id="CHEBI:30616"/>
    </ligand>
</feature>
<dbReference type="Proteomes" id="UP000198931">
    <property type="component" value="Unassembled WGS sequence"/>
</dbReference>
<dbReference type="InterPro" id="IPR002698">
    <property type="entry name" value="FTHF_cligase"/>
</dbReference>
<keyword evidence="2 4" id="KW-0547">Nucleotide-binding</keyword>
<evidence type="ECO:0000313" key="7">
    <source>
        <dbReference type="Proteomes" id="UP000198931"/>
    </source>
</evidence>
<proteinExistence type="inferred from homology"/>